<evidence type="ECO:0000313" key="1">
    <source>
        <dbReference type="EMBL" id="KAK2655926.1"/>
    </source>
</evidence>
<protein>
    <recommendedName>
        <fullName evidence="3">Reverse transcriptase</fullName>
    </recommendedName>
</protein>
<sequence>MCFSPNISESLGNKLASIVGVNKVECHETYLGLLCFSGRNKRRLFTSIMDRVWNKIKGWAEKLLSIGGKEVMVKAVIQSIPTYAMGLFRLPKCLTYEIQLLCAHFWWGEMRRIGSFTGVHENAYVSIKGMEVWDFRTLNGLIGRFLRNNVGEFSKILSLWLPEC</sequence>
<gene>
    <name evidence="1" type="ORF">Ddye_008978</name>
</gene>
<evidence type="ECO:0000313" key="2">
    <source>
        <dbReference type="Proteomes" id="UP001280121"/>
    </source>
</evidence>
<accession>A0AAD9XB45</accession>
<organism evidence="1 2">
    <name type="scientific">Dipteronia dyeriana</name>
    <dbReference type="NCBI Taxonomy" id="168575"/>
    <lineage>
        <taxon>Eukaryota</taxon>
        <taxon>Viridiplantae</taxon>
        <taxon>Streptophyta</taxon>
        <taxon>Embryophyta</taxon>
        <taxon>Tracheophyta</taxon>
        <taxon>Spermatophyta</taxon>
        <taxon>Magnoliopsida</taxon>
        <taxon>eudicotyledons</taxon>
        <taxon>Gunneridae</taxon>
        <taxon>Pentapetalae</taxon>
        <taxon>rosids</taxon>
        <taxon>malvids</taxon>
        <taxon>Sapindales</taxon>
        <taxon>Sapindaceae</taxon>
        <taxon>Hippocastanoideae</taxon>
        <taxon>Acereae</taxon>
        <taxon>Dipteronia</taxon>
    </lineage>
</organism>
<dbReference type="PANTHER" id="PTHR33116">
    <property type="entry name" value="REVERSE TRANSCRIPTASE ZINC-BINDING DOMAIN-CONTAINING PROTEIN-RELATED-RELATED"/>
    <property type="match status" value="1"/>
</dbReference>
<dbReference type="Proteomes" id="UP001280121">
    <property type="component" value="Unassembled WGS sequence"/>
</dbReference>
<proteinExistence type="predicted"/>
<reference evidence="1" key="1">
    <citation type="journal article" date="2023" name="Plant J.">
        <title>Genome sequences and population genomics provide insights into the demographic history, inbreeding, and mutation load of two 'living fossil' tree species of Dipteronia.</title>
        <authorList>
            <person name="Feng Y."/>
            <person name="Comes H.P."/>
            <person name="Chen J."/>
            <person name="Zhu S."/>
            <person name="Lu R."/>
            <person name="Zhang X."/>
            <person name="Li P."/>
            <person name="Qiu J."/>
            <person name="Olsen K.M."/>
            <person name="Qiu Y."/>
        </authorList>
    </citation>
    <scope>NUCLEOTIDE SEQUENCE</scope>
    <source>
        <strain evidence="1">KIB01</strain>
    </source>
</reference>
<dbReference type="PANTHER" id="PTHR33116:SF86">
    <property type="entry name" value="REVERSE TRANSCRIPTASE DOMAIN-CONTAINING PROTEIN"/>
    <property type="match status" value="1"/>
</dbReference>
<keyword evidence="2" id="KW-1185">Reference proteome</keyword>
<dbReference type="AlphaFoldDB" id="A0AAD9XB45"/>
<evidence type="ECO:0008006" key="3">
    <source>
        <dbReference type="Google" id="ProtNLM"/>
    </source>
</evidence>
<comment type="caution">
    <text evidence="1">The sequence shown here is derived from an EMBL/GenBank/DDBJ whole genome shotgun (WGS) entry which is preliminary data.</text>
</comment>
<dbReference type="EMBL" id="JANJYI010000003">
    <property type="protein sequence ID" value="KAK2655926.1"/>
    <property type="molecule type" value="Genomic_DNA"/>
</dbReference>
<name>A0AAD9XB45_9ROSI</name>